<organism evidence="2 3">
    <name type="scientific">Plasmodium vivax India VII</name>
    <dbReference type="NCBI Taxonomy" id="1077284"/>
    <lineage>
        <taxon>Eukaryota</taxon>
        <taxon>Sar</taxon>
        <taxon>Alveolata</taxon>
        <taxon>Apicomplexa</taxon>
        <taxon>Aconoidasida</taxon>
        <taxon>Haemosporida</taxon>
        <taxon>Plasmodiidae</taxon>
        <taxon>Plasmodium</taxon>
        <taxon>Plasmodium (Plasmodium)</taxon>
    </lineage>
</organism>
<feature type="transmembrane region" description="Helical" evidence="1">
    <location>
        <begin position="52"/>
        <end position="70"/>
    </location>
</feature>
<keyword evidence="1" id="KW-0472">Membrane</keyword>
<gene>
    <name evidence="2" type="ORF">PVIIG_05945</name>
</gene>
<evidence type="ECO:0000313" key="2">
    <source>
        <dbReference type="EMBL" id="KMZ82949.1"/>
    </source>
</evidence>
<keyword evidence="1" id="KW-1133">Transmembrane helix</keyword>
<reference evidence="2 3" key="1">
    <citation type="submission" date="2011-08" db="EMBL/GenBank/DDBJ databases">
        <title>The Genome Sequence of Plasmodium vivax India VII.</title>
        <authorList>
            <consortium name="The Broad Institute Genome Sequencing Platform"/>
            <consortium name="The Broad Institute Genome Sequencing Center for Infectious Disease"/>
            <person name="Neafsey D."/>
            <person name="Carlton J."/>
            <person name="Barnwell J."/>
            <person name="Collins W."/>
            <person name="Escalante A."/>
            <person name="Mullikin J."/>
            <person name="Saul A."/>
            <person name="Guigo R."/>
            <person name="Camara F."/>
            <person name="Young S.K."/>
            <person name="Zeng Q."/>
            <person name="Gargeya S."/>
            <person name="Fitzgerald M."/>
            <person name="Haas B."/>
            <person name="Abouelleil A."/>
            <person name="Alvarado L."/>
            <person name="Arachchi H.M."/>
            <person name="Berlin A."/>
            <person name="Brown A."/>
            <person name="Chapman S.B."/>
            <person name="Chen Z."/>
            <person name="Dunbar C."/>
            <person name="Freedman E."/>
            <person name="Gearin G."/>
            <person name="Gellesch M."/>
            <person name="Goldberg J."/>
            <person name="Griggs A."/>
            <person name="Gujja S."/>
            <person name="Heiman D."/>
            <person name="Howarth C."/>
            <person name="Larson L."/>
            <person name="Lui A."/>
            <person name="MacDonald P.J.P."/>
            <person name="Montmayeur A."/>
            <person name="Murphy C."/>
            <person name="Neiman D."/>
            <person name="Pearson M."/>
            <person name="Priest M."/>
            <person name="Roberts A."/>
            <person name="Saif S."/>
            <person name="Shea T."/>
            <person name="Shenoy N."/>
            <person name="Sisk P."/>
            <person name="Stolte C."/>
            <person name="Sykes S."/>
            <person name="Wortman J."/>
            <person name="Nusbaum C."/>
            <person name="Birren B."/>
        </authorList>
    </citation>
    <scope>NUCLEOTIDE SEQUENCE [LARGE SCALE GENOMIC DNA]</scope>
    <source>
        <strain evidence="2 3">India VII</strain>
    </source>
</reference>
<dbReference type="AlphaFoldDB" id="A0A0J9SIZ6"/>
<dbReference type="Proteomes" id="UP000053562">
    <property type="component" value="Unassembled WGS sequence"/>
</dbReference>
<evidence type="ECO:0000313" key="3">
    <source>
        <dbReference type="Proteomes" id="UP000053562"/>
    </source>
</evidence>
<name>A0A0J9SIZ6_PLAVI</name>
<proteinExistence type="predicted"/>
<accession>A0A0J9SIZ6</accession>
<dbReference type="EMBL" id="KQ234154">
    <property type="protein sequence ID" value="KMZ82949.1"/>
    <property type="molecule type" value="Genomic_DNA"/>
</dbReference>
<evidence type="ECO:0000256" key="1">
    <source>
        <dbReference type="SAM" id="Phobius"/>
    </source>
</evidence>
<keyword evidence="1" id="KW-0812">Transmembrane</keyword>
<sequence length="81" mass="9708">MEDIKREKSGENLLNTILGDSLHESKYYIPGDNGDYYYQLRFVRLRMFREKYLPPMLAMLGAFLIFYALYKDDPCYAHEQK</sequence>
<protein>
    <submittedName>
        <fullName evidence="2">Uncharacterized protein</fullName>
    </submittedName>
</protein>